<sequence>MNERDNRPVLITGGCGFIGCNLADRLAHRGERVLVLDNLARAGVRENAQWLKARYGDLVTITVADIREPIPVIDAVREARAVLHLAAQVAVTDSVSDPAADFEINAHGTLNVLEAVRLHNSTAPVVFASTNKVYGRLIEDGEITLSGRRYTPTGPRLADGISENAPLDFYSPYGCSKGTADQYVHDYARVYGLQTVVMRMSCIYGPRQFGTEDQGWIAHFLLSAIRGKPITIYGDGHQVRDALHVSDATAAWLAVLDRIALARGRVFNLGGGSANAVSLRELIDHIAELTGREVTYRFADWRPGDQPWYVTDTRALSTALGWSPQVPFAEGLRSLHAWLDTRFGAAHDSREALA</sequence>
<dbReference type="InterPro" id="IPR001509">
    <property type="entry name" value="Epimerase_deHydtase"/>
</dbReference>
<feature type="domain" description="NAD-dependent epimerase/dehydratase" evidence="3">
    <location>
        <begin position="9"/>
        <end position="270"/>
    </location>
</feature>
<evidence type="ECO:0000256" key="2">
    <source>
        <dbReference type="ARBA" id="ARBA00007637"/>
    </source>
</evidence>
<dbReference type="EMBL" id="LJYG01000101">
    <property type="protein sequence ID" value="KRQ06411.1"/>
    <property type="molecule type" value="Genomic_DNA"/>
</dbReference>
<accession>A0A0R3D8P5</accession>
<protein>
    <submittedName>
        <fullName evidence="4">CDP-paratose 2-epimerase</fullName>
    </submittedName>
</protein>
<dbReference type="Proteomes" id="UP000051936">
    <property type="component" value="Unassembled WGS sequence"/>
</dbReference>
<comment type="pathway">
    <text evidence="1">Bacterial outer membrane biogenesis; LPS O-antigen biosynthesis.</text>
</comment>
<comment type="caution">
    <text evidence="4">The sequence shown here is derived from an EMBL/GenBank/DDBJ whole genome shotgun (WGS) entry which is preliminary data.</text>
</comment>
<comment type="similarity">
    <text evidence="2">Belongs to the NAD(P)-dependent epimerase/dehydratase family.</text>
</comment>
<evidence type="ECO:0000256" key="1">
    <source>
        <dbReference type="ARBA" id="ARBA00005125"/>
    </source>
</evidence>
<gene>
    <name evidence="4" type="ORF">AOQ71_25630</name>
</gene>
<evidence type="ECO:0000259" key="3">
    <source>
        <dbReference type="Pfam" id="PF01370"/>
    </source>
</evidence>
<dbReference type="Gene3D" id="3.40.50.720">
    <property type="entry name" value="NAD(P)-binding Rossmann-like Domain"/>
    <property type="match status" value="1"/>
</dbReference>
<organism evidence="4 5">
    <name type="scientific">Bradyrhizobium manausense</name>
    <dbReference type="NCBI Taxonomy" id="989370"/>
    <lineage>
        <taxon>Bacteria</taxon>
        <taxon>Pseudomonadati</taxon>
        <taxon>Pseudomonadota</taxon>
        <taxon>Alphaproteobacteria</taxon>
        <taxon>Hyphomicrobiales</taxon>
        <taxon>Nitrobacteraceae</taxon>
        <taxon>Bradyrhizobium</taxon>
    </lineage>
</organism>
<dbReference type="AlphaFoldDB" id="A0A0R3D8P5"/>
<evidence type="ECO:0000313" key="4">
    <source>
        <dbReference type="EMBL" id="KRQ06411.1"/>
    </source>
</evidence>
<dbReference type="RefSeq" id="WP_057752754.1">
    <property type="nucleotide sequence ID" value="NZ_LJYG01000101.1"/>
</dbReference>
<dbReference type="SUPFAM" id="SSF51735">
    <property type="entry name" value="NAD(P)-binding Rossmann-fold domains"/>
    <property type="match status" value="1"/>
</dbReference>
<dbReference type="PANTHER" id="PTHR43000">
    <property type="entry name" value="DTDP-D-GLUCOSE 4,6-DEHYDRATASE-RELATED"/>
    <property type="match status" value="1"/>
</dbReference>
<dbReference type="STRING" id="989370.AOQ71_25630"/>
<evidence type="ECO:0000313" key="5">
    <source>
        <dbReference type="Proteomes" id="UP000051936"/>
    </source>
</evidence>
<keyword evidence="5" id="KW-1185">Reference proteome</keyword>
<dbReference type="InterPro" id="IPR036291">
    <property type="entry name" value="NAD(P)-bd_dom_sf"/>
</dbReference>
<dbReference type="Pfam" id="PF01370">
    <property type="entry name" value="Epimerase"/>
    <property type="match status" value="1"/>
</dbReference>
<dbReference type="PROSITE" id="PS51257">
    <property type="entry name" value="PROKAR_LIPOPROTEIN"/>
    <property type="match status" value="1"/>
</dbReference>
<proteinExistence type="inferred from homology"/>
<dbReference type="OrthoDB" id="9801785at2"/>
<name>A0A0R3D8P5_9BRAD</name>
<reference evidence="4 5" key="1">
    <citation type="submission" date="2015-09" db="EMBL/GenBank/DDBJ databases">
        <title>Draft Genome Sequence of Bradyrhizobium manausense Strain BR 3351T, a Novel Symbiotic Nitrogen-Fixing Alphaproteobacterium Isolated from Brazilian Amazon Rain Forest.</title>
        <authorList>
            <person name="De Araujo J.L."/>
            <person name="Zilli J.E."/>
        </authorList>
    </citation>
    <scope>NUCLEOTIDE SEQUENCE [LARGE SCALE GENOMIC DNA]</scope>
    <source>
        <strain evidence="4 5">BR3351</strain>
    </source>
</reference>